<evidence type="ECO:0000313" key="6">
    <source>
        <dbReference type="EMBL" id="MFD2171777.1"/>
    </source>
</evidence>
<dbReference type="InterPro" id="IPR000847">
    <property type="entry name" value="LysR_HTH_N"/>
</dbReference>
<comment type="similarity">
    <text evidence="1">Belongs to the LysR transcriptional regulatory family.</text>
</comment>
<dbReference type="PANTHER" id="PTHR30126:SF64">
    <property type="entry name" value="HTH-TYPE TRANSCRIPTIONAL REGULATOR CITR"/>
    <property type="match status" value="1"/>
</dbReference>
<dbReference type="Gene3D" id="1.10.10.10">
    <property type="entry name" value="Winged helix-like DNA-binding domain superfamily/Winged helix DNA-binding domain"/>
    <property type="match status" value="1"/>
</dbReference>
<dbReference type="SUPFAM" id="SSF46785">
    <property type="entry name" value="Winged helix' DNA-binding domain"/>
    <property type="match status" value="1"/>
</dbReference>
<sequence>MDVKLLRTFIVMAKELNFHRTAERLYLAQPTVSVHIRQLEGLVGYPLFERSGRKVRLTAAGERFRLHADRILEAHDEALSDLARWKAGYDDRLDLLLAPICAEYVLPPLWKRYTLMHPNVEVRIYTTLSPSVGPGIAAGRSHIGLSRVESTHPDTESRILREDPVVMIAPGSVDPQKVDYRELLLDHPLLTKNHPDYWDELLFQLHENRAPIRPMQVSQVAVTRKLIIEGMGVSFLPKSAVQEDLAQGDLVELPTPDLRLPTAYTYVVTPRNKELPLAAVNFLNLLDQPLDDRAK</sequence>
<keyword evidence="7" id="KW-1185">Reference proteome</keyword>
<keyword evidence="2" id="KW-0805">Transcription regulation</keyword>
<dbReference type="Pfam" id="PF00126">
    <property type="entry name" value="HTH_1"/>
    <property type="match status" value="1"/>
</dbReference>
<dbReference type="EMBL" id="JBHUIO010000011">
    <property type="protein sequence ID" value="MFD2171777.1"/>
    <property type="molecule type" value="Genomic_DNA"/>
</dbReference>
<proteinExistence type="inferred from homology"/>
<keyword evidence="4" id="KW-0804">Transcription</keyword>
<dbReference type="PROSITE" id="PS50931">
    <property type="entry name" value="HTH_LYSR"/>
    <property type="match status" value="1"/>
</dbReference>
<evidence type="ECO:0000259" key="5">
    <source>
        <dbReference type="PROSITE" id="PS50931"/>
    </source>
</evidence>
<dbReference type="PRINTS" id="PR00039">
    <property type="entry name" value="HTHLYSR"/>
</dbReference>
<feature type="domain" description="HTH lysR-type" evidence="5">
    <location>
        <begin position="1"/>
        <end position="58"/>
    </location>
</feature>
<dbReference type="Pfam" id="PF03466">
    <property type="entry name" value="LysR_substrate"/>
    <property type="match status" value="1"/>
</dbReference>
<dbReference type="InterPro" id="IPR005119">
    <property type="entry name" value="LysR_subst-bd"/>
</dbReference>
<evidence type="ECO:0000256" key="4">
    <source>
        <dbReference type="ARBA" id="ARBA00023163"/>
    </source>
</evidence>
<evidence type="ECO:0000256" key="2">
    <source>
        <dbReference type="ARBA" id="ARBA00023015"/>
    </source>
</evidence>
<evidence type="ECO:0000256" key="3">
    <source>
        <dbReference type="ARBA" id="ARBA00023125"/>
    </source>
</evidence>
<dbReference type="Proteomes" id="UP001597343">
    <property type="component" value="Unassembled WGS sequence"/>
</dbReference>
<evidence type="ECO:0000313" key="7">
    <source>
        <dbReference type="Proteomes" id="UP001597343"/>
    </source>
</evidence>
<dbReference type="InterPro" id="IPR036388">
    <property type="entry name" value="WH-like_DNA-bd_sf"/>
</dbReference>
<protein>
    <submittedName>
        <fullName evidence="6">LysR family transcriptional regulator</fullName>
    </submittedName>
</protein>
<dbReference type="Gene3D" id="3.40.190.290">
    <property type="match status" value="1"/>
</dbReference>
<dbReference type="PANTHER" id="PTHR30126">
    <property type="entry name" value="HTH-TYPE TRANSCRIPTIONAL REGULATOR"/>
    <property type="match status" value="1"/>
</dbReference>
<comment type="caution">
    <text evidence="6">The sequence shown here is derived from an EMBL/GenBank/DDBJ whole genome shotgun (WGS) entry which is preliminary data.</text>
</comment>
<reference evidence="7" key="1">
    <citation type="journal article" date="2019" name="Int. J. Syst. Evol. Microbiol.">
        <title>The Global Catalogue of Microorganisms (GCM) 10K type strain sequencing project: providing services to taxonomists for standard genome sequencing and annotation.</title>
        <authorList>
            <consortium name="The Broad Institute Genomics Platform"/>
            <consortium name="The Broad Institute Genome Sequencing Center for Infectious Disease"/>
            <person name="Wu L."/>
            <person name="Ma J."/>
        </authorList>
    </citation>
    <scope>NUCLEOTIDE SEQUENCE [LARGE SCALE GENOMIC DNA]</scope>
    <source>
        <strain evidence="7">CGMCC 1.13574</strain>
    </source>
</reference>
<accession>A0ABW5A0J8</accession>
<keyword evidence="3" id="KW-0238">DNA-binding</keyword>
<dbReference type="CDD" id="cd05466">
    <property type="entry name" value="PBP2_LTTR_substrate"/>
    <property type="match status" value="1"/>
</dbReference>
<dbReference type="RefSeq" id="WP_386048873.1">
    <property type="nucleotide sequence ID" value="NZ_JBHUIO010000011.1"/>
</dbReference>
<evidence type="ECO:0000256" key="1">
    <source>
        <dbReference type="ARBA" id="ARBA00009437"/>
    </source>
</evidence>
<dbReference type="SUPFAM" id="SSF53850">
    <property type="entry name" value="Periplasmic binding protein-like II"/>
    <property type="match status" value="1"/>
</dbReference>
<dbReference type="InterPro" id="IPR036390">
    <property type="entry name" value="WH_DNA-bd_sf"/>
</dbReference>
<name>A0ABW5A0J8_9BACL</name>
<organism evidence="6 7">
    <name type="scientific">Tumebacillus lipolyticus</name>
    <dbReference type="NCBI Taxonomy" id="1280370"/>
    <lineage>
        <taxon>Bacteria</taxon>
        <taxon>Bacillati</taxon>
        <taxon>Bacillota</taxon>
        <taxon>Bacilli</taxon>
        <taxon>Bacillales</taxon>
        <taxon>Alicyclobacillaceae</taxon>
        <taxon>Tumebacillus</taxon>
    </lineage>
</organism>
<gene>
    <name evidence="6" type="ORF">ACFSOY_17580</name>
</gene>